<evidence type="ECO:0000313" key="2">
    <source>
        <dbReference type="EMBL" id="UYM04280.1"/>
    </source>
</evidence>
<gene>
    <name evidence="2" type="ORF">L0C25_17280</name>
</gene>
<proteinExistence type="predicted"/>
<sequence>MDLNDYQRAALRTAAPRDKRNELFQLLLGLVGETGEIAEKAKKIVRDKDSDFSQWDIDDLEKELGDTLWYVAVLADYFDISLDNVAQRNIDKLAGRHDRATIGGSGDDR</sequence>
<dbReference type="Gene3D" id="1.10.287.1080">
    <property type="entry name" value="MazG-like"/>
    <property type="match status" value="1"/>
</dbReference>
<dbReference type="KEGG" id="sgrg:L0C25_17280"/>
<evidence type="ECO:0000259" key="1">
    <source>
        <dbReference type="Pfam" id="PF03819"/>
    </source>
</evidence>
<feature type="domain" description="NTP pyrophosphohydrolase MazG-like" evidence="1">
    <location>
        <begin position="26"/>
        <end position="98"/>
    </location>
</feature>
<dbReference type="AlphaFoldDB" id="A0AA46TFM2"/>
<dbReference type="InterPro" id="IPR011379">
    <property type="entry name" value="MazG-related_GP37"/>
</dbReference>
<name>A0AA46TFM2_9ACTN</name>
<dbReference type="PIRSF" id="PIRSF006639">
    <property type="entry name" value="UCP006639_pph"/>
    <property type="match status" value="1"/>
</dbReference>
<dbReference type="InterPro" id="IPR004518">
    <property type="entry name" value="MazG-like_dom"/>
</dbReference>
<dbReference type="CDD" id="cd11541">
    <property type="entry name" value="NTP-PPase_u4"/>
    <property type="match status" value="1"/>
</dbReference>
<accession>A0AA46TFM2</accession>
<protein>
    <submittedName>
        <fullName evidence="2">Nucleoside triphosphate pyrophosphohydrolase family protein</fullName>
    </submittedName>
</protein>
<reference evidence="2" key="1">
    <citation type="submission" date="2022-01" db="EMBL/GenBank/DDBJ databases">
        <title>Nocardioidaceae gen. sp. A5X3R13.</title>
        <authorList>
            <person name="Lopez Marin M.A."/>
            <person name="Uhlik O."/>
        </authorList>
    </citation>
    <scope>NUCLEOTIDE SEQUENCE</scope>
    <source>
        <strain evidence="2">A5X3R13</strain>
    </source>
</reference>
<evidence type="ECO:0000313" key="3">
    <source>
        <dbReference type="Proteomes" id="UP001164390"/>
    </source>
</evidence>
<dbReference type="Proteomes" id="UP001164390">
    <property type="component" value="Chromosome"/>
</dbReference>
<dbReference type="RefSeq" id="WP_271632951.1">
    <property type="nucleotide sequence ID" value="NZ_CP094970.1"/>
</dbReference>
<dbReference type="EMBL" id="CP094970">
    <property type="protein sequence ID" value="UYM04280.1"/>
    <property type="molecule type" value="Genomic_DNA"/>
</dbReference>
<organism evidence="2 3">
    <name type="scientific">Solicola gregarius</name>
    <dbReference type="NCBI Taxonomy" id="2908642"/>
    <lineage>
        <taxon>Bacteria</taxon>
        <taxon>Bacillati</taxon>
        <taxon>Actinomycetota</taxon>
        <taxon>Actinomycetes</taxon>
        <taxon>Propionibacteriales</taxon>
        <taxon>Nocardioidaceae</taxon>
        <taxon>Solicola</taxon>
    </lineage>
</organism>
<dbReference type="Pfam" id="PF03819">
    <property type="entry name" value="MazG"/>
    <property type="match status" value="1"/>
</dbReference>
<keyword evidence="3" id="KW-1185">Reference proteome</keyword>
<dbReference type="SUPFAM" id="SSF101386">
    <property type="entry name" value="all-alpha NTP pyrophosphatases"/>
    <property type="match status" value="1"/>
</dbReference>